<feature type="compositionally biased region" description="Polar residues" evidence="1">
    <location>
        <begin position="324"/>
        <end position="335"/>
    </location>
</feature>
<dbReference type="OrthoDB" id="3497490at2759"/>
<dbReference type="Pfam" id="PF24120">
    <property type="entry name" value="SsdA_C"/>
    <property type="match status" value="1"/>
</dbReference>
<dbReference type="Proteomes" id="UP000297777">
    <property type="component" value="Unassembled WGS sequence"/>
</dbReference>
<feature type="compositionally biased region" description="Low complexity" evidence="1">
    <location>
        <begin position="609"/>
        <end position="620"/>
    </location>
</feature>
<dbReference type="AlphaFoldDB" id="A0A4Z1F009"/>
<comment type="caution">
    <text evidence="3">The sequence shown here is derived from an EMBL/GenBank/DDBJ whole genome shotgun (WGS) entry which is preliminary data.</text>
</comment>
<feature type="compositionally biased region" description="Basic and acidic residues" evidence="1">
    <location>
        <begin position="645"/>
        <end position="654"/>
    </location>
</feature>
<dbReference type="EMBL" id="PQXH01000014">
    <property type="protein sequence ID" value="TGO17874.1"/>
    <property type="molecule type" value="Genomic_DNA"/>
</dbReference>
<evidence type="ECO:0000313" key="4">
    <source>
        <dbReference type="Proteomes" id="UP000297777"/>
    </source>
</evidence>
<feature type="region of interest" description="Disordered" evidence="1">
    <location>
        <begin position="420"/>
        <end position="477"/>
    </location>
</feature>
<organism evidence="3 4">
    <name type="scientific">Botrytis tulipae</name>
    <dbReference type="NCBI Taxonomy" id="87230"/>
    <lineage>
        <taxon>Eukaryota</taxon>
        <taxon>Fungi</taxon>
        <taxon>Dikarya</taxon>
        <taxon>Ascomycota</taxon>
        <taxon>Pezizomycotina</taxon>
        <taxon>Leotiomycetes</taxon>
        <taxon>Helotiales</taxon>
        <taxon>Sclerotiniaceae</taxon>
        <taxon>Botrytis</taxon>
    </lineage>
</organism>
<name>A0A4Z1F009_9HELO</name>
<dbReference type="InterPro" id="IPR057517">
    <property type="entry name" value="SsdA-like_C"/>
</dbReference>
<sequence>MPRNRKGNGIFDSYGLPKPNIEVVQSTAKTTASTSSSTRHLIEYSATPNQTSGQNGHTLRQSTLMPKLADGLAYNIPERPPSLQHISALKRTCKSMAKYFEENSVTSFSPAGRVNSDEVYIERKRDRVVFTEPIATYRSNSTGKTFGIIRLKGEEVKFKAASGWGRREHDDSLRDNEFCSAATDNTIACFIQGDANLPISQQVLQFCNYLGFKLRRNCWDKTEIGRYAACHVEKKLILMLVLDLIYDPETGDIAMYRLEELWKRRPPLQAQIYIDKDPCEGCRNFATILRDSTGIEFEIIAAKTFVEAEWVKVDGKKQLRAKHTAQNGQSQITKYSKSKTNRSGKTADYNIPEVSPSWKSKSEGKRKRFLDDYDNGYDDNESIFHSNDLQPKAKRPYGHPRPDDQINKSKSKLSTLHLRKPAPTHNVQKDLASNVHSPSAKQRSTKVDLKSTKPSLPLSSTKYAKVPPPRDTVVDHCSMPVKSGRLHGHAVPSARSRAIAELQQAERSRLSKPVDHNLPSRRNVPSIPSPAGEDVSTASDDLDSMSLRSSRTVSPERSTDSLPTPEITPPTRHARESPSKRLKTAEPVTPSRSTRSSRKRNLSKAATCSSLSSKQASSRSIDLTTPEPSPLFKIKQYKYTPPSKSSKDRSEKKVASIPFRLSYNLD</sequence>
<feature type="region of interest" description="Disordered" evidence="1">
    <location>
        <begin position="501"/>
        <end position="666"/>
    </location>
</feature>
<protein>
    <recommendedName>
        <fullName evidence="2">Single-strand DNA deaminase toxin A-like C-terminal domain-containing protein</fullName>
    </recommendedName>
</protein>
<proteinExistence type="predicted"/>
<feature type="domain" description="Single-strand DNA deaminase toxin A-like C-terminal" evidence="2">
    <location>
        <begin position="159"/>
        <end position="237"/>
    </location>
</feature>
<gene>
    <name evidence="3" type="ORF">BTUL_0014g00690</name>
</gene>
<feature type="compositionally biased region" description="Low complexity" evidence="1">
    <location>
        <begin position="452"/>
        <end position="462"/>
    </location>
</feature>
<evidence type="ECO:0000256" key="1">
    <source>
        <dbReference type="SAM" id="MobiDB-lite"/>
    </source>
</evidence>
<feature type="compositionally biased region" description="Basic and acidic residues" evidence="1">
    <location>
        <begin position="504"/>
        <end position="515"/>
    </location>
</feature>
<feature type="compositionally biased region" description="Polar residues" evidence="1">
    <location>
        <begin position="552"/>
        <end position="562"/>
    </location>
</feature>
<evidence type="ECO:0000313" key="3">
    <source>
        <dbReference type="EMBL" id="TGO17874.1"/>
    </source>
</evidence>
<reference evidence="3 4" key="1">
    <citation type="submission" date="2017-12" db="EMBL/GenBank/DDBJ databases">
        <title>Comparative genomics of Botrytis spp.</title>
        <authorList>
            <person name="Valero-Jimenez C.A."/>
            <person name="Tapia P."/>
            <person name="Veloso J."/>
            <person name="Silva-Moreno E."/>
            <person name="Staats M."/>
            <person name="Valdes J.H."/>
            <person name="Van Kan J.A.L."/>
        </authorList>
    </citation>
    <scope>NUCLEOTIDE SEQUENCE [LARGE SCALE GENOMIC DNA]</scope>
    <source>
        <strain evidence="3 4">Bt9001</strain>
    </source>
</reference>
<feature type="region of interest" description="Disordered" evidence="1">
    <location>
        <begin position="319"/>
        <end position="365"/>
    </location>
</feature>
<evidence type="ECO:0000259" key="2">
    <source>
        <dbReference type="Pfam" id="PF24120"/>
    </source>
</evidence>
<feature type="region of interest" description="Disordered" evidence="1">
    <location>
        <begin position="381"/>
        <end position="408"/>
    </location>
</feature>
<accession>A0A4Z1F009</accession>
<keyword evidence="4" id="KW-1185">Reference proteome</keyword>